<sequence length="685" mass="73998">MIALLLLVTAANGYLKSNDDGNEGSRNGGEITFVDFRNHLLDSGQVDKIVVVNNNLARVILYPGSKGSSPTNNTIESSSSASESLGSSSSTGNNTPVYHFYIGSVESFEEKLSKAQSDVHPREWVPVQYVNEVNLLQEFIKITPMLALGAILFYYSRGLMGGGAAGGAAGGGGGMGGMFQVGKSNAKKVNPETVNINFDDVAGCTAAKQEVMEFVQFLSKPEQFTKLGAKIPKGALLCGPPGTGKTLLAKAVAGEAGVPFYSISGSDVLIEMFVGVGPSRVRDLFKEARANTPCIIFIDEIDAVGRQRGRGGFSGGNDERENTLNQLLVEMDGFSSTTGVVVLAGTNRPDILDQALTRPGRFDRQITVDLPDLQGRKEIYNVHLKGLTLEGEKELYSGRLAGLTPGFAGADIANLCNEAAIVAARRKGESVSFPDFEKATDRVIGGLESNKIMSDRERKIVAYHEAGKHNDGWFLEHADPLLKVTIIPRASGALGFAQYLPKEVFLRTQEQIMDIVCKTLAGRAAEDVFFGRVTTGASDDLKRVTQMVYSTIQTYGMNSRVGQLAYPQNDDGMPGDKPYSDSTAEAMDEEARAIVDAAYQRTVELIQDKKEEVERVAEMLLEKETITHDDIIDLIGERPFKGDTQYNEYISQRTKINKNDSISKEDEESTPDGHDSPGGLTPGLA</sequence>
<dbReference type="InterPro" id="IPR027417">
    <property type="entry name" value="P-loop_NTPase"/>
</dbReference>
<dbReference type="FunCoup" id="A0A1E7F2E8">
    <property type="interactions" value="368"/>
</dbReference>
<dbReference type="InterPro" id="IPR037219">
    <property type="entry name" value="Peptidase_M41-like"/>
</dbReference>
<evidence type="ECO:0000313" key="20">
    <source>
        <dbReference type="Proteomes" id="UP000095751"/>
    </source>
</evidence>
<evidence type="ECO:0000256" key="2">
    <source>
        <dbReference type="ARBA" id="ARBA00004225"/>
    </source>
</evidence>
<comment type="cofactor">
    <cofactor evidence="1">
        <name>Zn(2+)</name>
        <dbReference type="ChEBI" id="CHEBI:29105"/>
    </cofactor>
</comment>
<feature type="compositionally biased region" description="Low complexity" evidence="17">
    <location>
        <begin position="77"/>
        <end position="90"/>
    </location>
</feature>
<dbReference type="Gene3D" id="1.10.8.60">
    <property type="match status" value="1"/>
</dbReference>
<keyword evidence="8 16" id="KW-0547">Nucleotide-binding</keyword>
<evidence type="ECO:0000313" key="19">
    <source>
        <dbReference type="EMBL" id="OEU12309.1"/>
    </source>
</evidence>
<evidence type="ECO:0000256" key="9">
    <source>
        <dbReference type="ARBA" id="ARBA00022801"/>
    </source>
</evidence>
<protein>
    <recommendedName>
        <fullName evidence="18">AAA+ ATPase domain-containing protein</fullName>
    </recommendedName>
</protein>
<comment type="similarity">
    <text evidence="16">Belongs to the AAA ATPase family.</text>
</comment>
<dbReference type="InterPro" id="IPR000642">
    <property type="entry name" value="Peptidase_M41"/>
</dbReference>
<feature type="region of interest" description="Disordered" evidence="17">
    <location>
        <begin position="67"/>
        <end position="91"/>
    </location>
</feature>
<keyword evidence="9" id="KW-0378">Hydrolase</keyword>
<dbReference type="GO" id="GO:0005745">
    <property type="term" value="C:m-AAA complex"/>
    <property type="evidence" value="ECO:0007669"/>
    <property type="project" value="TreeGrafter"/>
</dbReference>
<dbReference type="InterPro" id="IPR005936">
    <property type="entry name" value="FtsH"/>
</dbReference>
<dbReference type="SUPFAM" id="SSF52540">
    <property type="entry name" value="P-loop containing nucleoside triphosphate hydrolases"/>
    <property type="match status" value="1"/>
</dbReference>
<dbReference type="GO" id="GO:0004222">
    <property type="term" value="F:metalloendopeptidase activity"/>
    <property type="evidence" value="ECO:0007669"/>
    <property type="project" value="InterPro"/>
</dbReference>
<evidence type="ECO:0000256" key="8">
    <source>
        <dbReference type="ARBA" id="ARBA00022741"/>
    </source>
</evidence>
<evidence type="ECO:0000256" key="11">
    <source>
        <dbReference type="ARBA" id="ARBA00022840"/>
    </source>
</evidence>
<evidence type="ECO:0000256" key="1">
    <source>
        <dbReference type="ARBA" id="ARBA00001947"/>
    </source>
</evidence>
<keyword evidence="12" id="KW-1133">Transmembrane helix</keyword>
<dbReference type="Proteomes" id="UP000095751">
    <property type="component" value="Unassembled WGS sequence"/>
</dbReference>
<comment type="subcellular location">
    <subcellularLocation>
        <location evidence="2">Mitochondrion membrane</location>
        <topology evidence="2">Multi-pass membrane protein</topology>
    </subcellularLocation>
</comment>
<dbReference type="FunFam" id="3.40.50.300:FF:000001">
    <property type="entry name" value="ATP-dependent zinc metalloprotease FtsH"/>
    <property type="match status" value="1"/>
</dbReference>
<dbReference type="SMART" id="SM00382">
    <property type="entry name" value="AAA"/>
    <property type="match status" value="1"/>
</dbReference>
<keyword evidence="5" id="KW-0645">Protease</keyword>
<dbReference type="PANTHER" id="PTHR43655:SF2">
    <property type="entry name" value="AFG3 LIKE MATRIX AAA PEPTIDASE SUBUNIT 2, ISOFORM A"/>
    <property type="match status" value="1"/>
</dbReference>
<keyword evidence="6" id="KW-0812">Transmembrane</keyword>
<keyword evidence="20" id="KW-1185">Reference proteome</keyword>
<dbReference type="EMBL" id="KV784365">
    <property type="protein sequence ID" value="OEU12309.1"/>
    <property type="molecule type" value="Genomic_DNA"/>
</dbReference>
<evidence type="ECO:0000256" key="6">
    <source>
        <dbReference type="ARBA" id="ARBA00022692"/>
    </source>
</evidence>
<dbReference type="InterPro" id="IPR003959">
    <property type="entry name" value="ATPase_AAA_core"/>
</dbReference>
<evidence type="ECO:0000256" key="16">
    <source>
        <dbReference type="RuleBase" id="RU003651"/>
    </source>
</evidence>
<feature type="compositionally biased region" description="Polar residues" evidence="17">
    <location>
        <begin position="67"/>
        <end position="76"/>
    </location>
</feature>
<evidence type="ECO:0000256" key="13">
    <source>
        <dbReference type="ARBA" id="ARBA00023049"/>
    </source>
</evidence>
<dbReference type="Gene3D" id="3.40.1690.20">
    <property type="match status" value="1"/>
</dbReference>
<keyword evidence="11 16" id="KW-0067">ATP-binding</keyword>
<evidence type="ECO:0000256" key="14">
    <source>
        <dbReference type="ARBA" id="ARBA00023128"/>
    </source>
</evidence>
<evidence type="ECO:0000256" key="4">
    <source>
        <dbReference type="ARBA" id="ARBA00010550"/>
    </source>
</evidence>
<dbReference type="OrthoDB" id="1413014at2759"/>
<dbReference type="Pfam" id="PF17862">
    <property type="entry name" value="AAA_lid_3"/>
    <property type="match status" value="1"/>
</dbReference>
<dbReference type="FunFam" id="1.10.8.60:FF:000019">
    <property type="entry name" value="AFG3-like AAA ATPase 2"/>
    <property type="match status" value="1"/>
</dbReference>
<dbReference type="GO" id="GO:0005524">
    <property type="term" value="F:ATP binding"/>
    <property type="evidence" value="ECO:0007669"/>
    <property type="project" value="UniProtKB-KW"/>
</dbReference>
<dbReference type="KEGG" id="fcy:FRACYDRAFT_211004"/>
<comment type="similarity">
    <text evidence="3">In the C-terminal section; belongs to the peptidase M41 family.</text>
</comment>
<dbReference type="GO" id="GO:0016887">
    <property type="term" value="F:ATP hydrolysis activity"/>
    <property type="evidence" value="ECO:0007669"/>
    <property type="project" value="InterPro"/>
</dbReference>
<dbReference type="InParanoid" id="A0A1E7F2E8"/>
<dbReference type="Gene3D" id="3.40.50.300">
    <property type="entry name" value="P-loop containing nucleotide triphosphate hydrolases"/>
    <property type="match status" value="1"/>
</dbReference>
<dbReference type="NCBIfam" id="TIGR01241">
    <property type="entry name" value="FtsH_fam"/>
    <property type="match status" value="1"/>
</dbReference>
<dbReference type="InterPro" id="IPR050928">
    <property type="entry name" value="ATP-dep_Zn_Metalloprotease"/>
</dbReference>
<organism evidence="19 20">
    <name type="scientific">Fragilariopsis cylindrus CCMP1102</name>
    <dbReference type="NCBI Taxonomy" id="635003"/>
    <lineage>
        <taxon>Eukaryota</taxon>
        <taxon>Sar</taxon>
        <taxon>Stramenopiles</taxon>
        <taxon>Ochrophyta</taxon>
        <taxon>Bacillariophyta</taxon>
        <taxon>Bacillariophyceae</taxon>
        <taxon>Bacillariophycidae</taxon>
        <taxon>Bacillariales</taxon>
        <taxon>Bacillariaceae</taxon>
        <taxon>Fragilariopsis</taxon>
    </lineage>
</organism>
<gene>
    <name evidence="19" type="ORF">FRACYDRAFT_211004</name>
</gene>
<proteinExistence type="inferred from homology"/>
<keyword evidence="7" id="KW-0479">Metal-binding</keyword>
<evidence type="ECO:0000256" key="15">
    <source>
        <dbReference type="ARBA" id="ARBA00023136"/>
    </source>
</evidence>
<dbReference type="Pfam" id="PF00004">
    <property type="entry name" value="AAA"/>
    <property type="match status" value="1"/>
</dbReference>
<dbReference type="InterPro" id="IPR003960">
    <property type="entry name" value="ATPase_AAA_CS"/>
</dbReference>
<dbReference type="AlphaFoldDB" id="A0A1E7F2E8"/>
<name>A0A1E7F2E8_9STRA</name>
<evidence type="ECO:0000256" key="5">
    <source>
        <dbReference type="ARBA" id="ARBA00022670"/>
    </source>
</evidence>
<evidence type="ECO:0000256" key="12">
    <source>
        <dbReference type="ARBA" id="ARBA00022989"/>
    </source>
</evidence>
<dbReference type="PANTHER" id="PTHR43655">
    <property type="entry name" value="ATP-DEPENDENT PROTEASE"/>
    <property type="match status" value="1"/>
</dbReference>
<dbReference type="Pfam" id="PF06480">
    <property type="entry name" value="FtsH_ext"/>
    <property type="match status" value="1"/>
</dbReference>
<evidence type="ECO:0000256" key="3">
    <source>
        <dbReference type="ARBA" id="ARBA00010044"/>
    </source>
</evidence>
<feature type="domain" description="AAA+ ATPase" evidence="18">
    <location>
        <begin position="231"/>
        <end position="372"/>
    </location>
</feature>
<dbReference type="Gene3D" id="1.20.58.760">
    <property type="entry name" value="Peptidase M41"/>
    <property type="match status" value="1"/>
</dbReference>
<keyword evidence="10" id="KW-0862">Zinc</keyword>
<evidence type="ECO:0000256" key="10">
    <source>
        <dbReference type="ARBA" id="ARBA00022833"/>
    </source>
</evidence>
<accession>A0A1E7F2E8</accession>
<comment type="similarity">
    <text evidence="4">In the N-terminal section; belongs to the AAA ATPase family.</text>
</comment>
<dbReference type="SUPFAM" id="SSF140990">
    <property type="entry name" value="FtsH protease domain-like"/>
    <property type="match status" value="1"/>
</dbReference>
<evidence type="ECO:0000259" key="18">
    <source>
        <dbReference type="SMART" id="SM00382"/>
    </source>
</evidence>
<keyword evidence="13" id="KW-0482">Metalloprotease</keyword>
<evidence type="ECO:0000256" key="17">
    <source>
        <dbReference type="SAM" id="MobiDB-lite"/>
    </source>
</evidence>
<dbReference type="GO" id="GO:0008270">
    <property type="term" value="F:zinc ion binding"/>
    <property type="evidence" value="ECO:0007669"/>
    <property type="project" value="InterPro"/>
</dbReference>
<dbReference type="PROSITE" id="PS00674">
    <property type="entry name" value="AAA"/>
    <property type="match status" value="1"/>
</dbReference>
<dbReference type="GO" id="GO:0034982">
    <property type="term" value="P:mitochondrial protein processing"/>
    <property type="evidence" value="ECO:0007669"/>
    <property type="project" value="TreeGrafter"/>
</dbReference>
<reference evidence="19 20" key="1">
    <citation type="submission" date="2016-09" db="EMBL/GenBank/DDBJ databases">
        <title>Extensive genetic diversity and differential bi-allelic expression allows diatom success in the polar Southern Ocean.</title>
        <authorList>
            <consortium name="DOE Joint Genome Institute"/>
            <person name="Mock T."/>
            <person name="Otillar R.P."/>
            <person name="Strauss J."/>
            <person name="Dupont C."/>
            <person name="Frickenhaus S."/>
            <person name="Maumus F."/>
            <person name="Mcmullan M."/>
            <person name="Sanges R."/>
            <person name="Schmutz J."/>
            <person name="Toseland A."/>
            <person name="Valas R."/>
            <person name="Veluchamy A."/>
            <person name="Ward B.J."/>
            <person name="Allen A."/>
            <person name="Barry K."/>
            <person name="Falciatore A."/>
            <person name="Ferrante M."/>
            <person name="Fortunato A.E."/>
            <person name="Gloeckner G."/>
            <person name="Gruber A."/>
            <person name="Hipkin R."/>
            <person name="Janech M."/>
            <person name="Kroth P."/>
            <person name="Leese F."/>
            <person name="Lindquist E."/>
            <person name="Lyon B.R."/>
            <person name="Martin J."/>
            <person name="Mayer C."/>
            <person name="Parker M."/>
            <person name="Quesneville H."/>
            <person name="Raymond J."/>
            <person name="Uhlig C."/>
            <person name="Valentin K.U."/>
            <person name="Worden A.Z."/>
            <person name="Armbrust E.V."/>
            <person name="Bowler C."/>
            <person name="Green B."/>
            <person name="Moulton V."/>
            <person name="Van Oosterhout C."/>
            <person name="Grigoriev I."/>
        </authorList>
    </citation>
    <scope>NUCLEOTIDE SEQUENCE [LARGE SCALE GENOMIC DNA]</scope>
    <source>
        <strain evidence="19 20">CCMP1102</strain>
    </source>
</reference>
<dbReference type="InterPro" id="IPR003593">
    <property type="entry name" value="AAA+_ATPase"/>
</dbReference>
<dbReference type="FunFam" id="1.20.58.760:FF:000003">
    <property type="entry name" value="AFG3-like AAA ATPase 2"/>
    <property type="match status" value="1"/>
</dbReference>
<dbReference type="InterPro" id="IPR011546">
    <property type="entry name" value="Pept_M41_FtsH_extracell"/>
</dbReference>
<dbReference type="HAMAP" id="MF_01458">
    <property type="entry name" value="FtsH"/>
    <property type="match status" value="1"/>
</dbReference>
<feature type="region of interest" description="Disordered" evidence="17">
    <location>
        <begin position="651"/>
        <end position="685"/>
    </location>
</feature>
<keyword evidence="14" id="KW-0496">Mitochondrion</keyword>
<dbReference type="InterPro" id="IPR041569">
    <property type="entry name" value="AAA_lid_3"/>
</dbReference>
<dbReference type="GO" id="GO:0004176">
    <property type="term" value="F:ATP-dependent peptidase activity"/>
    <property type="evidence" value="ECO:0007669"/>
    <property type="project" value="InterPro"/>
</dbReference>
<evidence type="ECO:0000256" key="7">
    <source>
        <dbReference type="ARBA" id="ARBA00022723"/>
    </source>
</evidence>
<keyword evidence="15" id="KW-0472">Membrane</keyword>
<dbReference type="CDD" id="cd19501">
    <property type="entry name" value="RecA-like_FtsH"/>
    <property type="match status" value="1"/>
</dbReference>
<dbReference type="Pfam" id="PF01434">
    <property type="entry name" value="Peptidase_M41"/>
    <property type="match status" value="1"/>
</dbReference>